<reference evidence="3" key="1">
    <citation type="submission" date="2019-08" db="EMBL/GenBank/DDBJ databases">
        <authorList>
            <person name="Ishikawa M."/>
            <person name="Suzuki T."/>
            <person name="Matsutani M."/>
        </authorList>
    </citation>
    <scope>NUCLEOTIDE SEQUENCE</scope>
    <source>
        <strain evidence="3">7C1</strain>
        <strain evidence="2">8C4</strain>
    </source>
</reference>
<name>A0AAN4RJR5_9ENTE</name>
<comment type="caution">
    <text evidence="3">The sequence shown here is derived from an EMBL/GenBank/DDBJ whole genome shotgun (WGS) entry which is preliminary data.</text>
</comment>
<proteinExistence type="predicted"/>
<feature type="transmembrane region" description="Helical" evidence="1">
    <location>
        <begin position="222"/>
        <end position="241"/>
    </location>
</feature>
<accession>A0AAN4RJR5</accession>
<keyword evidence="1" id="KW-0472">Membrane</keyword>
<evidence type="ECO:0000256" key="1">
    <source>
        <dbReference type="SAM" id="Phobius"/>
    </source>
</evidence>
<dbReference type="Proteomes" id="UP000886597">
    <property type="component" value="Unassembled WGS sequence"/>
</dbReference>
<evidence type="ECO:0000313" key="2">
    <source>
        <dbReference type="EMBL" id="GEQ48830.1"/>
    </source>
</evidence>
<organism evidence="3 4">
    <name type="scientific">Tetragenococcus koreensis</name>
    <dbReference type="NCBI Taxonomy" id="290335"/>
    <lineage>
        <taxon>Bacteria</taxon>
        <taxon>Bacillati</taxon>
        <taxon>Bacillota</taxon>
        <taxon>Bacilli</taxon>
        <taxon>Lactobacillales</taxon>
        <taxon>Enterococcaceae</taxon>
        <taxon>Tetragenococcus</taxon>
    </lineage>
</organism>
<feature type="transmembrane region" description="Helical" evidence="1">
    <location>
        <begin position="51"/>
        <end position="76"/>
    </location>
</feature>
<protein>
    <submittedName>
        <fullName evidence="3">Uncharacterized protein</fullName>
    </submittedName>
</protein>
<gene>
    <name evidence="2" type="ORF">TK11N_06820</name>
    <name evidence="3" type="ORF">TK2N_06720</name>
</gene>
<dbReference type="Proteomes" id="UP000886607">
    <property type="component" value="Unassembled WGS sequence"/>
</dbReference>
<feature type="transmembrane region" description="Helical" evidence="1">
    <location>
        <begin position="21"/>
        <end position="39"/>
    </location>
</feature>
<evidence type="ECO:0000313" key="4">
    <source>
        <dbReference type="Proteomes" id="UP000886597"/>
    </source>
</evidence>
<dbReference type="AlphaFoldDB" id="A0AAN4RJR5"/>
<evidence type="ECO:0000313" key="5">
    <source>
        <dbReference type="Proteomes" id="UP000886607"/>
    </source>
</evidence>
<feature type="transmembrane region" description="Helical" evidence="1">
    <location>
        <begin position="163"/>
        <end position="180"/>
    </location>
</feature>
<keyword evidence="1" id="KW-0812">Transmembrane</keyword>
<keyword evidence="1" id="KW-1133">Transmembrane helix</keyword>
<dbReference type="RefSeq" id="WP_202583630.1">
    <property type="nucleotide sequence ID" value="NZ_BKBO01000007.1"/>
</dbReference>
<keyword evidence="5" id="KW-1185">Reference proteome</keyword>
<evidence type="ECO:0000313" key="3">
    <source>
        <dbReference type="EMBL" id="GEQ53828.1"/>
    </source>
</evidence>
<sequence length="249" mass="27950">MIAYLKSENYRFLRKSSIYTISGLCLILITAAAFVLKYFDMTDSTFPYGNALFFYSNIFGLSSLILFISVLVNLILTGKDRLILKQSIAFGLSRQKVFWAKLFVTLSYFILLCLVGIALTILLGSSIFPYESGVLTAYFAALINIAPIILSGFILAHVLMLTYSNEVIVFGILLLVYSFPESILQGLSNYSEIIRVFSKYVPSTLLTDNLYRFMDLRIEFDLSAWIVGGIISSISLIIGVMKFNKKSID</sequence>
<reference evidence="3" key="2">
    <citation type="journal article" date="2020" name="Int. Dairy J.">
        <title>Lactic acid bacterial diversity in Brie cheese focusing on salt concentration and pH of isolation medium and characterisation of halophilic and alkaliphilic lactic acid bacterial isolates.</title>
        <authorList>
            <person name="Unno R."/>
            <person name="Matsutani M."/>
            <person name="Suzuki T."/>
            <person name="Kodama K."/>
            <person name="Matsushita H."/>
            <person name="Yamasato K."/>
            <person name="Koizumi Y."/>
            <person name="Ishikawa M."/>
        </authorList>
    </citation>
    <scope>NUCLEOTIDE SEQUENCE</scope>
    <source>
        <strain evidence="3">7C1</strain>
        <strain evidence="2">8C4</strain>
    </source>
</reference>
<dbReference type="EMBL" id="BKBO01000007">
    <property type="protein sequence ID" value="GEQ48830.1"/>
    <property type="molecule type" value="Genomic_DNA"/>
</dbReference>
<feature type="transmembrane region" description="Helical" evidence="1">
    <location>
        <begin position="97"/>
        <end position="123"/>
    </location>
</feature>
<dbReference type="EMBL" id="BKBQ01000008">
    <property type="protein sequence ID" value="GEQ53828.1"/>
    <property type="molecule type" value="Genomic_DNA"/>
</dbReference>
<feature type="transmembrane region" description="Helical" evidence="1">
    <location>
        <begin position="135"/>
        <end position="156"/>
    </location>
</feature>